<comment type="caution">
    <text evidence="2">The sequence shown here is derived from an EMBL/GenBank/DDBJ whole genome shotgun (WGS) entry which is preliminary data.</text>
</comment>
<protein>
    <submittedName>
        <fullName evidence="2">Uncharacterized protein</fullName>
    </submittedName>
</protein>
<evidence type="ECO:0000256" key="1">
    <source>
        <dbReference type="SAM" id="Phobius"/>
    </source>
</evidence>
<dbReference type="RefSeq" id="WP_238316787.1">
    <property type="nucleotide sequence ID" value="NZ_BQKV01000037.1"/>
</dbReference>
<keyword evidence="1" id="KW-1133">Transmembrane helix</keyword>
<feature type="transmembrane region" description="Helical" evidence="1">
    <location>
        <begin position="20"/>
        <end position="38"/>
    </location>
</feature>
<proteinExistence type="predicted"/>
<organism evidence="2 3">
    <name type="scientific">Faecalibacterium gallinarum</name>
    <dbReference type="NCBI Taxonomy" id="2903556"/>
    <lineage>
        <taxon>Bacteria</taxon>
        <taxon>Bacillati</taxon>
        <taxon>Bacillota</taxon>
        <taxon>Clostridia</taxon>
        <taxon>Eubacteriales</taxon>
        <taxon>Oscillospiraceae</taxon>
        <taxon>Faecalibacterium</taxon>
    </lineage>
</organism>
<sequence length="475" mass="51022">MYYANWRENGSKKRRRWPKWVAGAMAAAVLLGAGWMAVQPAQMTAPTLNQESRPETAVVQLLGAAQTKPGQSGFVAQTTSSKTLVADALESAGVKHGASEFMGLEYYTDTLSVGKEEQSDGFLVRSFSGSASDYNALKAYVDLLCSQYDFALVGTPYYKKITDTFFEFTLRYTGSASLSGQKTPGTFVDYEGNMMIYGTIDGNRLKGAIWYDRKLTTYDGGYRYGKSSVQTDLVGDSITAGLYRMSNGSYATSDGRLQAAVGRAVLVQDGKSSQCTATYTFSADSNRQEILVTDKNGIPQMKFYFPATYTMTTGQIYAESEFIIESSYAVKDGGRFDRMPEYTWPSMFALAHGGGYVVPVLGMSGDMQRVNVRVMYSDDSVSVFYACAQMDSAPYQIEALIAARPTKAAAGQQASGGSSNWCSACGGSGKCSSCGGSGKVRKLLAGTGEWVQQDCTSCRPAGSGNCPFCGGSGTK</sequence>
<gene>
    <name evidence="2" type="ORF">JCM17207_12160</name>
</gene>
<dbReference type="AlphaFoldDB" id="A0AA37MY52"/>
<keyword evidence="1" id="KW-0472">Membrane</keyword>
<reference evidence="2" key="1">
    <citation type="journal article" date="2022" name="Int. J. Syst. Evol. Microbiol.">
        <title>Genome-based, phenotypic and chemotaxonomic classification of Faecalibacterium strains: proposal of three novel species Faecalibacterium duncaniae sp. nov., Faecalibacterium hattorii sp. nov. and Faecalibacterium gallinarum sp. nov. .</title>
        <authorList>
            <person name="Sakamoto M."/>
            <person name="Sakurai N."/>
            <person name="Tanno H."/>
            <person name="Iino T."/>
            <person name="Ohkuma M."/>
            <person name="Endo A."/>
        </authorList>
    </citation>
    <scope>NUCLEOTIDE SEQUENCE</scope>
    <source>
        <strain evidence="2">JCM 17207</strain>
    </source>
</reference>
<name>A0AA37MY52_9FIRM</name>
<dbReference type="CDD" id="cd10719">
    <property type="entry name" value="DnaJ_zf"/>
    <property type="match status" value="1"/>
</dbReference>
<evidence type="ECO:0000313" key="2">
    <source>
        <dbReference type="EMBL" id="GJN64591.1"/>
    </source>
</evidence>
<keyword evidence="1" id="KW-0812">Transmembrane</keyword>
<evidence type="ECO:0000313" key="3">
    <source>
        <dbReference type="Proteomes" id="UP001055185"/>
    </source>
</evidence>
<dbReference type="Proteomes" id="UP001055185">
    <property type="component" value="Unassembled WGS sequence"/>
</dbReference>
<dbReference type="GO" id="GO:0051082">
    <property type="term" value="F:unfolded protein binding"/>
    <property type="evidence" value="ECO:0007669"/>
    <property type="project" value="InterPro"/>
</dbReference>
<accession>A0AA37MY52</accession>
<dbReference type="GO" id="GO:0031072">
    <property type="term" value="F:heat shock protein binding"/>
    <property type="evidence" value="ECO:0007669"/>
    <property type="project" value="InterPro"/>
</dbReference>
<keyword evidence="3" id="KW-1185">Reference proteome</keyword>
<dbReference type="EMBL" id="BQKV01000037">
    <property type="protein sequence ID" value="GJN64591.1"/>
    <property type="molecule type" value="Genomic_DNA"/>
</dbReference>
<dbReference type="InterPro" id="IPR001305">
    <property type="entry name" value="HSP_DnaJ_Cys-rich_dom"/>
</dbReference>